<dbReference type="AlphaFoldDB" id="A0A920CVA8"/>
<evidence type="ECO:0000256" key="4">
    <source>
        <dbReference type="PROSITE-ProRule" id="PRU00335"/>
    </source>
</evidence>
<dbReference type="SUPFAM" id="SSF46689">
    <property type="entry name" value="Homeodomain-like"/>
    <property type="match status" value="1"/>
</dbReference>
<dbReference type="InterPro" id="IPR009057">
    <property type="entry name" value="Homeodomain-like_sf"/>
</dbReference>
<keyword evidence="7" id="KW-1185">Reference proteome</keyword>
<sequence length="125" mass="13945">MFVRQGYGSTNVQHIADQAGISIGLLYRHYKTMDQLFEELTRFADEVYLDLSSSDDLAHLLLLMTQSFFSTVTKGQQAVLKQINSDLLQTTAELIAKGQRQGKFREGDAGGEIFDAVEIALDLNI</sequence>
<dbReference type="GO" id="GO:0000976">
    <property type="term" value="F:transcription cis-regulatory region binding"/>
    <property type="evidence" value="ECO:0007669"/>
    <property type="project" value="TreeGrafter"/>
</dbReference>
<gene>
    <name evidence="6" type="ORF">J40TS1_35590</name>
</gene>
<evidence type="ECO:0000256" key="3">
    <source>
        <dbReference type="ARBA" id="ARBA00023163"/>
    </source>
</evidence>
<dbReference type="EMBL" id="BOSE01000007">
    <property type="protein sequence ID" value="GIP17917.1"/>
    <property type="molecule type" value="Genomic_DNA"/>
</dbReference>
<dbReference type="Pfam" id="PF00440">
    <property type="entry name" value="TetR_N"/>
    <property type="match status" value="1"/>
</dbReference>
<dbReference type="Gene3D" id="1.10.357.10">
    <property type="entry name" value="Tetracycline Repressor, domain 2"/>
    <property type="match status" value="1"/>
</dbReference>
<evidence type="ECO:0000256" key="1">
    <source>
        <dbReference type="ARBA" id="ARBA00023015"/>
    </source>
</evidence>
<dbReference type="GO" id="GO:0003700">
    <property type="term" value="F:DNA-binding transcription factor activity"/>
    <property type="evidence" value="ECO:0007669"/>
    <property type="project" value="TreeGrafter"/>
</dbReference>
<evidence type="ECO:0000313" key="6">
    <source>
        <dbReference type="EMBL" id="GIP17917.1"/>
    </source>
</evidence>
<dbReference type="PANTHER" id="PTHR30055">
    <property type="entry name" value="HTH-TYPE TRANSCRIPTIONAL REGULATOR RUTR"/>
    <property type="match status" value="1"/>
</dbReference>
<dbReference type="RefSeq" id="WP_246563694.1">
    <property type="nucleotide sequence ID" value="NZ_BOSE01000007.1"/>
</dbReference>
<feature type="DNA-binding region" description="H-T-H motif" evidence="4">
    <location>
        <begin position="11"/>
        <end position="30"/>
    </location>
</feature>
<accession>A0A920CVA8</accession>
<reference evidence="6" key="1">
    <citation type="submission" date="2021-03" db="EMBL/GenBank/DDBJ databases">
        <title>Antimicrobial resistance genes in bacteria isolated from Japanese honey, and their potential for conferring macrolide and lincosamide resistance in the American foulbrood pathogen Paenibacillus larvae.</title>
        <authorList>
            <person name="Okamoto M."/>
            <person name="Kumagai M."/>
            <person name="Kanamori H."/>
            <person name="Takamatsu D."/>
        </authorList>
    </citation>
    <scope>NUCLEOTIDE SEQUENCE</scope>
    <source>
        <strain evidence="6">J40TS1</strain>
    </source>
</reference>
<organism evidence="6 7">
    <name type="scientific">Paenibacillus montaniterrae</name>
    <dbReference type="NCBI Taxonomy" id="429341"/>
    <lineage>
        <taxon>Bacteria</taxon>
        <taxon>Bacillati</taxon>
        <taxon>Bacillota</taxon>
        <taxon>Bacilli</taxon>
        <taxon>Bacillales</taxon>
        <taxon>Paenibacillaceae</taxon>
        <taxon>Paenibacillus</taxon>
    </lineage>
</organism>
<dbReference type="InterPro" id="IPR050109">
    <property type="entry name" value="HTH-type_TetR-like_transc_reg"/>
</dbReference>
<dbReference type="PANTHER" id="PTHR30055:SF234">
    <property type="entry name" value="HTH-TYPE TRANSCRIPTIONAL REGULATOR BETI"/>
    <property type="match status" value="1"/>
</dbReference>
<dbReference type="PROSITE" id="PS50977">
    <property type="entry name" value="HTH_TETR_2"/>
    <property type="match status" value="1"/>
</dbReference>
<comment type="caution">
    <text evidence="6">The sequence shown here is derived from an EMBL/GenBank/DDBJ whole genome shotgun (WGS) entry which is preliminary data.</text>
</comment>
<proteinExistence type="predicted"/>
<evidence type="ECO:0000259" key="5">
    <source>
        <dbReference type="PROSITE" id="PS50977"/>
    </source>
</evidence>
<protein>
    <recommendedName>
        <fullName evidence="5">HTH tetR-type domain-containing protein</fullName>
    </recommendedName>
</protein>
<keyword evidence="3" id="KW-0804">Transcription</keyword>
<dbReference type="InterPro" id="IPR001647">
    <property type="entry name" value="HTH_TetR"/>
</dbReference>
<keyword evidence="2 4" id="KW-0238">DNA-binding</keyword>
<evidence type="ECO:0000313" key="7">
    <source>
        <dbReference type="Proteomes" id="UP000683139"/>
    </source>
</evidence>
<keyword evidence="1" id="KW-0805">Transcription regulation</keyword>
<feature type="domain" description="HTH tetR-type" evidence="5">
    <location>
        <begin position="1"/>
        <end position="48"/>
    </location>
</feature>
<dbReference type="Proteomes" id="UP000683139">
    <property type="component" value="Unassembled WGS sequence"/>
</dbReference>
<name>A0A920CVA8_9BACL</name>
<evidence type="ECO:0000256" key="2">
    <source>
        <dbReference type="ARBA" id="ARBA00023125"/>
    </source>
</evidence>